<dbReference type="OrthoDB" id="9799345at2"/>
<dbReference type="Pfam" id="PF12833">
    <property type="entry name" value="HTH_18"/>
    <property type="match status" value="1"/>
</dbReference>
<gene>
    <name evidence="5" type="ORF">F8566_02205</name>
</gene>
<protein>
    <submittedName>
        <fullName evidence="5">Helix-turn-helix domain-containing protein</fullName>
    </submittedName>
</protein>
<dbReference type="SUPFAM" id="SSF46689">
    <property type="entry name" value="Homeodomain-like"/>
    <property type="match status" value="1"/>
</dbReference>
<keyword evidence="1" id="KW-0805">Transcription regulation</keyword>
<evidence type="ECO:0000313" key="5">
    <source>
        <dbReference type="EMBL" id="KAB2352515.1"/>
    </source>
</evidence>
<name>A0A6H9Z9Y9_9ACTN</name>
<dbReference type="InterPro" id="IPR020449">
    <property type="entry name" value="Tscrpt_reg_AraC-type_HTH"/>
</dbReference>
<feature type="domain" description="HTH araC/xylS-type" evidence="4">
    <location>
        <begin position="218"/>
        <end position="319"/>
    </location>
</feature>
<evidence type="ECO:0000256" key="1">
    <source>
        <dbReference type="ARBA" id="ARBA00023015"/>
    </source>
</evidence>
<dbReference type="Pfam" id="PF14525">
    <property type="entry name" value="AraC_binding_2"/>
    <property type="match status" value="1"/>
</dbReference>
<organism evidence="5 6">
    <name type="scientific">Actinomadura rudentiformis</name>
    <dbReference type="NCBI Taxonomy" id="359158"/>
    <lineage>
        <taxon>Bacteria</taxon>
        <taxon>Bacillati</taxon>
        <taxon>Actinomycetota</taxon>
        <taxon>Actinomycetes</taxon>
        <taxon>Streptosporangiales</taxon>
        <taxon>Thermomonosporaceae</taxon>
        <taxon>Actinomadura</taxon>
    </lineage>
</organism>
<evidence type="ECO:0000259" key="4">
    <source>
        <dbReference type="PROSITE" id="PS01124"/>
    </source>
</evidence>
<dbReference type="InterPro" id="IPR018060">
    <property type="entry name" value="HTH_AraC"/>
</dbReference>
<keyword evidence="2" id="KW-0238">DNA-binding</keyword>
<evidence type="ECO:0000313" key="6">
    <source>
        <dbReference type="Proteomes" id="UP000468735"/>
    </source>
</evidence>
<dbReference type="GO" id="GO:0003700">
    <property type="term" value="F:DNA-binding transcription factor activity"/>
    <property type="evidence" value="ECO:0007669"/>
    <property type="project" value="InterPro"/>
</dbReference>
<keyword evidence="6" id="KW-1185">Reference proteome</keyword>
<accession>A0A6H9Z9Y9</accession>
<sequence>MSTLIRTDVVPASDRFDFVQELVATTWVPMECRSEHRSDYWGEIRASGLGAMQVAVLDILPITVCRTPELISQADPDLLKMLLVCGGSSVVDQDGQQAFLSAAELAFYDTRRPYEVACGVGRDRPTRVLTFMFPPSLLPLSPSGRKWLTAVRIPASAGLGDLTSQFLLQLARNVDHYSPAEAARLSTAALEVLATRLAHELDVHDWGTPETRRHALLTTVQSFIEQHLGDPQLSPAAIAAAHHISLRSLQQLFHDEGLTVAGWIRRRRLERCRRDLRDPALASRPVAAIAARWGFSSAGDFSRAFRAAHGLPPSEYRRSARVVKDPAR</sequence>
<reference evidence="5 6" key="1">
    <citation type="submission" date="2019-09" db="EMBL/GenBank/DDBJ databases">
        <title>Actinomadura physcomitrii sp. nov., a novel actinomycete isolated from moss [Physcomitrium sphaericum (Ludw) Fuernr].</title>
        <authorList>
            <person name="Zhuang X."/>
            <person name="Liu C."/>
        </authorList>
    </citation>
    <scope>NUCLEOTIDE SEQUENCE [LARGE SCALE GENOMIC DNA]</scope>
    <source>
        <strain evidence="5 6">HMC1</strain>
    </source>
</reference>
<dbReference type="PRINTS" id="PR00032">
    <property type="entry name" value="HTHARAC"/>
</dbReference>
<comment type="caution">
    <text evidence="5">The sequence shown here is derived from an EMBL/GenBank/DDBJ whole genome shotgun (WGS) entry which is preliminary data.</text>
</comment>
<proteinExistence type="predicted"/>
<dbReference type="EMBL" id="WBMT01000001">
    <property type="protein sequence ID" value="KAB2352515.1"/>
    <property type="molecule type" value="Genomic_DNA"/>
</dbReference>
<dbReference type="Gene3D" id="1.10.10.60">
    <property type="entry name" value="Homeodomain-like"/>
    <property type="match status" value="1"/>
</dbReference>
<dbReference type="Proteomes" id="UP000468735">
    <property type="component" value="Unassembled WGS sequence"/>
</dbReference>
<dbReference type="RefSeq" id="WP_151557405.1">
    <property type="nucleotide sequence ID" value="NZ_WBMT01000001.1"/>
</dbReference>
<dbReference type="InterPro" id="IPR050204">
    <property type="entry name" value="AraC_XylS_family_regulators"/>
</dbReference>
<evidence type="ECO:0000256" key="3">
    <source>
        <dbReference type="ARBA" id="ARBA00023163"/>
    </source>
</evidence>
<dbReference type="InterPro" id="IPR009057">
    <property type="entry name" value="Homeodomain-like_sf"/>
</dbReference>
<dbReference type="PROSITE" id="PS01124">
    <property type="entry name" value="HTH_ARAC_FAMILY_2"/>
    <property type="match status" value="1"/>
</dbReference>
<dbReference type="AlphaFoldDB" id="A0A6H9Z9Y9"/>
<dbReference type="PANTHER" id="PTHR46796">
    <property type="entry name" value="HTH-TYPE TRANSCRIPTIONAL ACTIVATOR RHAS-RELATED"/>
    <property type="match status" value="1"/>
</dbReference>
<dbReference type="GO" id="GO:0043565">
    <property type="term" value="F:sequence-specific DNA binding"/>
    <property type="evidence" value="ECO:0007669"/>
    <property type="project" value="InterPro"/>
</dbReference>
<dbReference type="InterPro" id="IPR035418">
    <property type="entry name" value="AraC-bd_2"/>
</dbReference>
<keyword evidence="3" id="KW-0804">Transcription</keyword>
<dbReference type="SMART" id="SM00342">
    <property type="entry name" value="HTH_ARAC"/>
    <property type="match status" value="1"/>
</dbReference>
<evidence type="ECO:0000256" key="2">
    <source>
        <dbReference type="ARBA" id="ARBA00023125"/>
    </source>
</evidence>
<dbReference type="PANTHER" id="PTHR46796:SF6">
    <property type="entry name" value="ARAC SUBFAMILY"/>
    <property type="match status" value="1"/>
</dbReference>